<keyword evidence="3" id="KW-1185">Reference proteome</keyword>
<feature type="region of interest" description="Disordered" evidence="1">
    <location>
        <begin position="111"/>
        <end position="162"/>
    </location>
</feature>
<sequence>VLEQALTSEIPVCAVFNAEGVVLAHATSLKGVEAGEHQEPFQRSSSFVTDAGNAERQNLAIAGQAIGRESHFQTPERMASQGSDRLLNPLHLYSKDRMGAAEVPHRRQIGLSAAGGGQPQTHHASQPLHPAGPYKSSYHRPDDSQVNDEDSASSFGEINSEVSQEAELREKLDDDLAIVASLWQGYEGLPGLIEAKDRDVDDYLGDARSDIQGEAMDNSLHMAIIECENGKAAVTRLGSYRLFLLSRPTTPLGMLRLKSDNLCRFLEDCLHPGGDAY</sequence>
<dbReference type="Proteomes" id="UP001140094">
    <property type="component" value="Unassembled WGS sequence"/>
</dbReference>
<evidence type="ECO:0000313" key="2">
    <source>
        <dbReference type="EMBL" id="KAJ2794978.1"/>
    </source>
</evidence>
<comment type="caution">
    <text evidence="2">The sequence shown here is derived from an EMBL/GenBank/DDBJ whole genome shotgun (WGS) entry which is preliminary data.</text>
</comment>
<evidence type="ECO:0000313" key="3">
    <source>
        <dbReference type="Proteomes" id="UP001140094"/>
    </source>
</evidence>
<dbReference type="Gene3D" id="3.30.450.30">
    <property type="entry name" value="Dynein light chain 2a, cytoplasmic"/>
    <property type="match status" value="1"/>
</dbReference>
<proteinExistence type="predicted"/>
<accession>A0A9W8LQ82</accession>
<feature type="non-terminal residue" evidence="2">
    <location>
        <position position="1"/>
    </location>
</feature>
<organism evidence="2 3">
    <name type="scientific">Coemansia guatemalensis</name>
    <dbReference type="NCBI Taxonomy" id="2761395"/>
    <lineage>
        <taxon>Eukaryota</taxon>
        <taxon>Fungi</taxon>
        <taxon>Fungi incertae sedis</taxon>
        <taxon>Zoopagomycota</taxon>
        <taxon>Kickxellomycotina</taxon>
        <taxon>Kickxellomycetes</taxon>
        <taxon>Kickxellales</taxon>
        <taxon>Kickxellaceae</taxon>
        <taxon>Coemansia</taxon>
    </lineage>
</organism>
<evidence type="ECO:0008006" key="4">
    <source>
        <dbReference type="Google" id="ProtNLM"/>
    </source>
</evidence>
<dbReference type="AlphaFoldDB" id="A0A9W8LQ82"/>
<gene>
    <name evidence="2" type="ORF">H4R20_006042</name>
</gene>
<protein>
    <recommendedName>
        <fullName evidence="4">Roadblock/LAMTOR2 domain-containing protein</fullName>
    </recommendedName>
</protein>
<reference evidence="2" key="1">
    <citation type="submission" date="2022-07" db="EMBL/GenBank/DDBJ databases">
        <title>Phylogenomic reconstructions and comparative analyses of Kickxellomycotina fungi.</title>
        <authorList>
            <person name="Reynolds N.K."/>
            <person name="Stajich J.E."/>
            <person name="Barry K."/>
            <person name="Grigoriev I.V."/>
            <person name="Crous P."/>
            <person name="Smith M.E."/>
        </authorList>
    </citation>
    <scope>NUCLEOTIDE SEQUENCE</scope>
    <source>
        <strain evidence="2">NRRL 1565</strain>
    </source>
</reference>
<feature type="compositionally biased region" description="Polar residues" evidence="1">
    <location>
        <begin position="152"/>
        <end position="162"/>
    </location>
</feature>
<dbReference type="EMBL" id="JANBUO010002343">
    <property type="protein sequence ID" value="KAJ2794978.1"/>
    <property type="molecule type" value="Genomic_DNA"/>
</dbReference>
<name>A0A9W8LQ82_9FUNG</name>
<evidence type="ECO:0000256" key="1">
    <source>
        <dbReference type="SAM" id="MobiDB-lite"/>
    </source>
</evidence>
<dbReference type="OrthoDB" id="271745at2759"/>